<dbReference type="AlphaFoldDB" id="A0A853JIU3"/>
<keyword evidence="3" id="KW-1185">Reference proteome</keyword>
<evidence type="ECO:0008006" key="4">
    <source>
        <dbReference type="Google" id="ProtNLM"/>
    </source>
</evidence>
<gene>
    <name evidence="2" type="ORF">H0E84_19955</name>
</gene>
<evidence type="ECO:0000313" key="2">
    <source>
        <dbReference type="EMBL" id="NZA28654.1"/>
    </source>
</evidence>
<comment type="caution">
    <text evidence="2">The sequence shown here is derived from an EMBL/GenBank/DDBJ whole genome shotgun (WGS) entry which is preliminary data.</text>
</comment>
<dbReference type="Proteomes" id="UP000578091">
    <property type="component" value="Unassembled WGS sequence"/>
</dbReference>
<feature type="transmembrane region" description="Helical" evidence="1">
    <location>
        <begin position="12"/>
        <end position="34"/>
    </location>
</feature>
<proteinExistence type="predicted"/>
<keyword evidence="1" id="KW-0812">Transmembrane</keyword>
<protein>
    <recommendedName>
        <fullName evidence="4">DUF4760 domain-containing protein</fullName>
    </recommendedName>
</protein>
<name>A0A853JIU3_9GAMM</name>
<evidence type="ECO:0000256" key="1">
    <source>
        <dbReference type="SAM" id="Phobius"/>
    </source>
</evidence>
<dbReference type="RefSeq" id="WP_180680418.1">
    <property type="nucleotide sequence ID" value="NZ_JACCKA010000095.1"/>
</dbReference>
<reference evidence="2 3" key="1">
    <citation type="submission" date="2020-07" db="EMBL/GenBank/DDBJ databases">
        <title>Luteimonas sp. SJ-92.</title>
        <authorList>
            <person name="Huang X.-X."/>
            <person name="Xu L."/>
            <person name="Sun J.-Q."/>
        </authorList>
    </citation>
    <scope>NUCLEOTIDE SEQUENCE [LARGE SCALE GENOMIC DNA]</scope>
    <source>
        <strain evidence="2 3">SJ-92</strain>
    </source>
</reference>
<sequence length="207" mass="23941">MSITAALNHLPSILPATVIAAIIIFVTKEVFEFFRRRNERARKLSAIKLLLAEEIEKNHWSHTSMFRVLGTIKELSEDFPEAEYRLHIARNGTEHVRVKREPEDTFESNQWIPKFHDEQYKKLLPTLAELDKELFTLINSTYSELAELTHYRDLLLGFIAGEDAPPGPDLTRSFLIDFGDEKTDYFAHLNAAYLALAGKKLEGWRLR</sequence>
<accession>A0A853JIU3</accession>
<evidence type="ECO:0000313" key="3">
    <source>
        <dbReference type="Proteomes" id="UP000578091"/>
    </source>
</evidence>
<keyword evidence="1" id="KW-0472">Membrane</keyword>
<keyword evidence="1" id="KW-1133">Transmembrane helix</keyword>
<organism evidence="2 3">
    <name type="scientific">Luteimonas salinisoli</name>
    <dbReference type="NCBI Taxonomy" id="2752307"/>
    <lineage>
        <taxon>Bacteria</taxon>
        <taxon>Pseudomonadati</taxon>
        <taxon>Pseudomonadota</taxon>
        <taxon>Gammaproteobacteria</taxon>
        <taxon>Lysobacterales</taxon>
        <taxon>Lysobacteraceae</taxon>
        <taxon>Luteimonas</taxon>
    </lineage>
</organism>
<dbReference type="EMBL" id="JACCKA010000095">
    <property type="protein sequence ID" value="NZA28654.1"/>
    <property type="molecule type" value="Genomic_DNA"/>
</dbReference>